<organism evidence="1 2">
    <name type="scientific">Proteus phage Privateer</name>
    <dbReference type="NCBI Taxonomy" id="2712958"/>
    <lineage>
        <taxon>Viruses</taxon>
        <taxon>Duplodnaviria</taxon>
        <taxon>Heunggongvirae</taxon>
        <taxon>Uroviricota</taxon>
        <taxon>Caudoviricetes</taxon>
        <taxon>Grimontviridae</taxon>
        <taxon>Privateervirus</taxon>
        <taxon>Privateervirus privateer</taxon>
    </lineage>
</organism>
<evidence type="ECO:0000313" key="1">
    <source>
        <dbReference type="EMBL" id="QIN94869.1"/>
    </source>
</evidence>
<protein>
    <submittedName>
        <fullName evidence="1">Uncharacterized protein</fullName>
    </submittedName>
</protein>
<dbReference type="EMBL" id="MT028297">
    <property type="protein sequence ID" value="QIN94869.1"/>
    <property type="molecule type" value="Genomic_DNA"/>
</dbReference>
<name>A0A6G8R3U0_9CAUD</name>
<evidence type="ECO:0000313" key="2">
    <source>
        <dbReference type="Proteomes" id="UP000500956"/>
    </source>
</evidence>
<dbReference type="Proteomes" id="UP000500956">
    <property type="component" value="Segment"/>
</dbReference>
<reference evidence="1 2" key="1">
    <citation type="submission" date="2020-02" db="EMBL/GenBank/DDBJ databases">
        <title>Characterization of Proteus podophage Privateer.</title>
        <authorList>
            <person name="Corban J."/>
            <person name="Ramsey J."/>
        </authorList>
    </citation>
    <scope>NUCLEOTIDE SEQUENCE [LARGE SCALE GENOMIC DNA]</scope>
</reference>
<gene>
    <name evidence="1" type="ORF">CPT_Privateer_076</name>
</gene>
<keyword evidence="2" id="KW-1185">Reference proteome</keyword>
<proteinExistence type="predicted"/>
<sequence length="190" mass="22154">MYQIRSIDGKHVWVDNLDMQRLETLYYDLVISALGSQLSFISCYKEMVDIYPVSKELILQSLKPCVTIFDNKSKTDVTHIFGSNIKDDGTYYSVKADFVGSHGHHIRRYMEDHMEFVNSHHRRPIRVYDSGLYTQDRRVIGDRVISPPSEGILDCSYSPPDSNRLVLNEDSFNKLLTKLKDKHSFFNYDF</sequence>
<accession>A0A6G8R3U0</accession>